<dbReference type="AlphaFoldDB" id="A0A3P6RR66"/>
<gene>
    <name evidence="1" type="ORF">CGOC_LOCUS3922</name>
</gene>
<dbReference type="Proteomes" id="UP000271889">
    <property type="component" value="Unassembled WGS sequence"/>
</dbReference>
<accession>A0A3P6RR66</accession>
<evidence type="ECO:0008006" key="3">
    <source>
        <dbReference type="Google" id="ProtNLM"/>
    </source>
</evidence>
<protein>
    <recommendedName>
        <fullName evidence="3">Tetratricopeptide repeat protein</fullName>
    </recommendedName>
</protein>
<dbReference type="Gene3D" id="1.25.40.10">
    <property type="entry name" value="Tetratricopeptide repeat domain"/>
    <property type="match status" value="1"/>
</dbReference>
<sequence length="343" mass="38043">MVQQFAAASKIPRASGSNISRASFIELGRHKEPYRFTVGTTDIVVCRLDRLSPLKRGRILLDVDLDYFSRYRDSGNDGDWSEPSIEPFDIVSDLRARISDPEITTVALSWHGGYVPNNLLVRIIPICNDAENLQKREVWGGFDRQPTSSYLEYTWACGLLHRKRPAEALQFARRAVDADPEVGAHHYAISLGAAGVGDLASAAAARDRCLSCGTIESAQVLNDFAGISVRMGDIQGALVLQEKAFAVDQAESPIVSANLMSLYAQTGNWDRAKDLAQITIEWQPFNPEAFVVLATTAQYNGGNISAAEMWELAAEITLDDRQKASYRRRSARFRSYRKDSNHV</sequence>
<evidence type="ECO:0000313" key="2">
    <source>
        <dbReference type="Proteomes" id="UP000271889"/>
    </source>
</evidence>
<evidence type="ECO:0000313" key="1">
    <source>
        <dbReference type="EMBL" id="VDK57260.1"/>
    </source>
</evidence>
<dbReference type="InterPro" id="IPR011990">
    <property type="entry name" value="TPR-like_helical_dom_sf"/>
</dbReference>
<name>A0A3P6RR66_CYLGO</name>
<dbReference type="EMBL" id="UYRV01010221">
    <property type="protein sequence ID" value="VDK57260.1"/>
    <property type="molecule type" value="Genomic_DNA"/>
</dbReference>
<reference evidence="1 2" key="1">
    <citation type="submission" date="2018-11" db="EMBL/GenBank/DDBJ databases">
        <authorList>
            <consortium name="Pathogen Informatics"/>
        </authorList>
    </citation>
    <scope>NUCLEOTIDE SEQUENCE [LARGE SCALE GENOMIC DNA]</scope>
</reference>
<keyword evidence="2" id="KW-1185">Reference proteome</keyword>
<organism evidence="1 2">
    <name type="scientific">Cylicostephanus goldi</name>
    <name type="common">Nematode worm</name>
    <dbReference type="NCBI Taxonomy" id="71465"/>
    <lineage>
        <taxon>Eukaryota</taxon>
        <taxon>Metazoa</taxon>
        <taxon>Ecdysozoa</taxon>
        <taxon>Nematoda</taxon>
        <taxon>Chromadorea</taxon>
        <taxon>Rhabditida</taxon>
        <taxon>Rhabditina</taxon>
        <taxon>Rhabditomorpha</taxon>
        <taxon>Strongyloidea</taxon>
        <taxon>Strongylidae</taxon>
        <taxon>Cylicostephanus</taxon>
    </lineage>
</organism>
<dbReference type="SUPFAM" id="SSF48452">
    <property type="entry name" value="TPR-like"/>
    <property type="match status" value="1"/>
</dbReference>
<proteinExistence type="predicted"/>